<gene>
    <name evidence="1" type="ORF">OXX778_LOCUS21998</name>
</gene>
<reference evidence="1" key="1">
    <citation type="submission" date="2021-02" db="EMBL/GenBank/DDBJ databases">
        <authorList>
            <person name="Nowell W R."/>
        </authorList>
    </citation>
    <scope>NUCLEOTIDE SEQUENCE</scope>
    <source>
        <strain evidence="1">Ploen Becks lab</strain>
    </source>
</reference>
<protein>
    <submittedName>
        <fullName evidence="1">Uncharacterized protein</fullName>
    </submittedName>
</protein>
<dbReference type="Proteomes" id="UP000663879">
    <property type="component" value="Unassembled WGS sequence"/>
</dbReference>
<proteinExistence type="predicted"/>
<name>A0A814QFG7_9BILA</name>
<accession>A0A814QFG7</accession>
<dbReference type="EMBL" id="CAJNOC010008733">
    <property type="protein sequence ID" value="CAF1119922.1"/>
    <property type="molecule type" value="Genomic_DNA"/>
</dbReference>
<sequence length="13" mass="1614">MEGRPREEGQLRR</sequence>
<organism evidence="1 2">
    <name type="scientific">Brachionus calyciflorus</name>
    <dbReference type="NCBI Taxonomy" id="104777"/>
    <lineage>
        <taxon>Eukaryota</taxon>
        <taxon>Metazoa</taxon>
        <taxon>Spiralia</taxon>
        <taxon>Gnathifera</taxon>
        <taxon>Rotifera</taxon>
        <taxon>Eurotatoria</taxon>
        <taxon>Monogononta</taxon>
        <taxon>Pseudotrocha</taxon>
        <taxon>Ploima</taxon>
        <taxon>Brachionidae</taxon>
        <taxon>Brachionus</taxon>
    </lineage>
</organism>
<evidence type="ECO:0000313" key="1">
    <source>
        <dbReference type="EMBL" id="CAF1119922.1"/>
    </source>
</evidence>
<evidence type="ECO:0000313" key="2">
    <source>
        <dbReference type="Proteomes" id="UP000663879"/>
    </source>
</evidence>
<comment type="caution">
    <text evidence="1">The sequence shown here is derived from an EMBL/GenBank/DDBJ whole genome shotgun (WGS) entry which is preliminary data.</text>
</comment>
<feature type="non-terminal residue" evidence="1">
    <location>
        <position position="13"/>
    </location>
</feature>
<keyword evidence="2" id="KW-1185">Reference proteome</keyword>